<evidence type="ECO:0000313" key="2">
    <source>
        <dbReference type="EnsemblProtists" id="HpaP806853"/>
    </source>
</evidence>
<evidence type="ECO:0008006" key="4">
    <source>
        <dbReference type="Google" id="ProtNLM"/>
    </source>
</evidence>
<evidence type="ECO:0000313" key="3">
    <source>
        <dbReference type="Proteomes" id="UP000011713"/>
    </source>
</evidence>
<feature type="signal peptide" evidence="1">
    <location>
        <begin position="1"/>
        <end position="19"/>
    </location>
</feature>
<dbReference type="HOGENOM" id="CLU_1356953_0_0_1"/>
<dbReference type="InParanoid" id="M4BKC0"/>
<reference evidence="2" key="2">
    <citation type="submission" date="2015-06" db="UniProtKB">
        <authorList>
            <consortium name="EnsemblProtists"/>
        </authorList>
    </citation>
    <scope>IDENTIFICATION</scope>
    <source>
        <strain evidence="2">Emoy2</strain>
    </source>
</reference>
<name>M4BKC0_HYAAE</name>
<keyword evidence="3" id="KW-1185">Reference proteome</keyword>
<dbReference type="EnsemblProtists" id="HpaT806853">
    <property type="protein sequence ID" value="HpaP806853"/>
    <property type="gene ID" value="HpaG806853"/>
</dbReference>
<proteinExistence type="predicted"/>
<reference evidence="3" key="1">
    <citation type="journal article" date="2010" name="Science">
        <title>Signatures of adaptation to obligate biotrophy in the Hyaloperonospora arabidopsidis genome.</title>
        <authorList>
            <person name="Baxter L."/>
            <person name="Tripathy S."/>
            <person name="Ishaque N."/>
            <person name="Boot N."/>
            <person name="Cabral A."/>
            <person name="Kemen E."/>
            <person name="Thines M."/>
            <person name="Ah-Fong A."/>
            <person name="Anderson R."/>
            <person name="Badejoko W."/>
            <person name="Bittner-Eddy P."/>
            <person name="Boore J.L."/>
            <person name="Chibucos M.C."/>
            <person name="Coates M."/>
            <person name="Dehal P."/>
            <person name="Delehaunty K."/>
            <person name="Dong S."/>
            <person name="Downton P."/>
            <person name="Dumas B."/>
            <person name="Fabro G."/>
            <person name="Fronick C."/>
            <person name="Fuerstenberg S.I."/>
            <person name="Fulton L."/>
            <person name="Gaulin E."/>
            <person name="Govers F."/>
            <person name="Hughes L."/>
            <person name="Humphray S."/>
            <person name="Jiang R.H."/>
            <person name="Judelson H."/>
            <person name="Kamoun S."/>
            <person name="Kyung K."/>
            <person name="Meijer H."/>
            <person name="Minx P."/>
            <person name="Morris P."/>
            <person name="Nelson J."/>
            <person name="Phuntumart V."/>
            <person name="Qutob D."/>
            <person name="Rehmany A."/>
            <person name="Rougon-Cardoso A."/>
            <person name="Ryden P."/>
            <person name="Torto-Alalibo T."/>
            <person name="Studholme D."/>
            <person name="Wang Y."/>
            <person name="Win J."/>
            <person name="Wood J."/>
            <person name="Clifton S.W."/>
            <person name="Rogers J."/>
            <person name="Van den Ackerveken G."/>
            <person name="Jones J.D."/>
            <person name="McDowell J.M."/>
            <person name="Beynon J."/>
            <person name="Tyler B.M."/>
        </authorList>
    </citation>
    <scope>NUCLEOTIDE SEQUENCE [LARGE SCALE GENOMIC DNA]</scope>
    <source>
        <strain evidence="3">Emoy2</strain>
    </source>
</reference>
<dbReference type="VEuPathDB" id="FungiDB:HpaG806853"/>
<keyword evidence="1" id="KW-0732">Signal</keyword>
<protein>
    <recommendedName>
        <fullName evidence="4">RxLR effector candidate protein</fullName>
    </recommendedName>
</protein>
<sequence>MRLSAILLLIVAPLHLCVGEVVLIPATMENPLLRSAPSTNADARKGARSLRALNSAGISQLLEPFTTKVKSFVPRTAAYAAAKQARVKKAAAARTAQIEQKSEENQAALLKMGLAAFGQDVSSAIVKANSQNSFFQRDGSFFLILFKRGKSVDDLTGMLESACQTSDISVEVAVRDTVRQYKLYREDPKRREISFLLANPAS</sequence>
<dbReference type="Proteomes" id="UP000011713">
    <property type="component" value="Unassembled WGS sequence"/>
</dbReference>
<feature type="chain" id="PRO_5004048956" description="RxLR effector candidate protein" evidence="1">
    <location>
        <begin position="20"/>
        <end position="202"/>
    </location>
</feature>
<evidence type="ECO:0000256" key="1">
    <source>
        <dbReference type="SAM" id="SignalP"/>
    </source>
</evidence>
<dbReference type="AlphaFoldDB" id="M4BKC0"/>
<dbReference type="EMBL" id="JH598349">
    <property type="status" value="NOT_ANNOTATED_CDS"/>
    <property type="molecule type" value="Genomic_DNA"/>
</dbReference>
<accession>M4BKC0</accession>
<organism evidence="2 3">
    <name type="scientific">Hyaloperonospora arabidopsidis (strain Emoy2)</name>
    <name type="common">Downy mildew agent</name>
    <name type="synonym">Peronospora arabidopsidis</name>
    <dbReference type="NCBI Taxonomy" id="559515"/>
    <lineage>
        <taxon>Eukaryota</taxon>
        <taxon>Sar</taxon>
        <taxon>Stramenopiles</taxon>
        <taxon>Oomycota</taxon>
        <taxon>Peronosporomycetes</taxon>
        <taxon>Peronosporales</taxon>
        <taxon>Peronosporaceae</taxon>
        <taxon>Hyaloperonospora</taxon>
    </lineage>
</organism>